<dbReference type="EMBL" id="SLZQ01000017">
    <property type="protein sequence ID" value="TCS33310.1"/>
    <property type="molecule type" value="Genomic_DNA"/>
</dbReference>
<feature type="chain" id="PRO_5021060960" description="Outer membrane lipoprotein Blc" evidence="2">
    <location>
        <begin position="25"/>
        <end position="196"/>
    </location>
</feature>
<dbReference type="InterPro" id="IPR047202">
    <property type="entry name" value="Lipocalin_Blc-like_dom"/>
</dbReference>
<evidence type="ECO:0000313" key="5">
    <source>
        <dbReference type="Proteomes" id="UP000295382"/>
    </source>
</evidence>
<dbReference type="PROSITE" id="PS00213">
    <property type="entry name" value="LIPOCALIN"/>
    <property type="match status" value="1"/>
</dbReference>
<dbReference type="OrthoDB" id="9793905at2"/>
<dbReference type="Pfam" id="PF08212">
    <property type="entry name" value="Lipocalin_2"/>
    <property type="match status" value="1"/>
</dbReference>
<dbReference type="RefSeq" id="WP_132260265.1">
    <property type="nucleotide sequence ID" value="NZ_SLZQ01000017.1"/>
</dbReference>
<proteinExistence type="inferred from homology"/>
<evidence type="ECO:0000259" key="3">
    <source>
        <dbReference type="Pfam" id="PF08212"/>
    </source>
</evidence>
<comment type="subcellular location">
    <subcellularLocation>
        <location evidence="2">Cell outer membrane</location>
    </subcellularLocation>
</comment>
<keyword evidence="2" id="KW-0998">Cell outer membrane</keyword>
<dbReference type="Gene3D" id="2.40.128.20">
    <property type="match status" value="1"/>
</dbReference>
<keyword evidence="2" id="KW-0732">Signal</keyword>
<dbReference type="GO" id="GO:0006950">
    <property type="term" value="P:response to stress"/>
    <property type="evidence" value="ECO:0007669"/>
    <property type="project" value="UniProtKB-ARBA"/>
</dbReference>
<dbReference type="Proteomes" id="UP000295382">
    <property type="component" value="Unassembled WGS sequence"/>
</dbReference>
<comment type="subunit">
    <text evidence="2">Homodimer.</text>
</comment>
<dbReference type="InterPro" id="IPR012674">
    <property type="entry name" value="Calycin"/>
</dbReference>
<sequence length="196" mass="22327">MKSRLLVKIILLFSIGALSRSLIASDSQSSETAPLSTISSLDVARYMGDWYEIAKYPNRFQKKCASDDRAEYSLRNDGSVQVVNRCKLENGDANQVTGTARQIGGPTSPKFEVRFAPAWLSFIPAVWGDYWIIDLDDAYQLVAVSEPERKYLWILSRQPQVPQQQYEELLKRLEQKGFDTRKLVPTRHEGAPNNER</sequence>
<reference evidence="4 5" key="1">
    <citation type="submission" date="2019-03" db="EMBL/GenBank/DDBJ databases">
        <title>Genomic Encyclopedia of Type Strains, Phase IV (KMG-IV): sequencing the most valuable type-strain genomes for metagenomic binning, comparative biology and taxonomic classification.</title>
        <authorList>
            <person name="Goeker M."/>
        </authorList>
    </citation>
    <scope>NUCLEOTIDE SEQUENCE [LARGE SCALE GENOMIC DNA]</scope>
    <source>
        <strain evidence="4 5">DSM 7445</strain>
    </source>
</reference>
<dbReference type="PRINTS" id="PR01171">
    <property type="entry name" value="BCTLIPOCALIN"/>
</dbReference>
<feature type="domain" description="Lipocalin/cytosolic fatty-acid binding" evidence="3">
    <location>
        <begin position="41"/>
        <end position="186"/>
    </location>
</feature>
<evidence type="ECO:0000256" key="2">
    <source>
        <dbReference type="PIRNR" id="PIRNR036893"/>
    </source>
</evidence>
<dbReference type="InterPro" id="IPR022272">
    <property type="entry name" value="Lipocalin_CS"/>
</dbReference>
<dbReference type="InterPro" id="IPR022271">
    <property type="entry name" value="Lipocalin_ApoD"/>
</dbReference>
<keyword evidence="2 4" id="KW-0449">Lipoprotein</keyword>
<protein>
    <recommendedName>
        <fullName evidence="2">Outer membrane lipoprotein Blc</fullName>
    </recommendedName>
</protein>
<evidence type="ECO:0000256" key="1">
    <source>
        <dbReference type="ARBA" id="ARBA00006889"/>
    </source>
</evidence>
<feature type="signal peptide" evidence="2">
    <location>
        <begin position="1"/>
        <end position="24"/>
    </location>
</feature>
<dbReference type="CDD" id="cd19438">
    <property type="entry name" value="lipocalin_Blc-like"/>
    <property type="match status" value="1"/>
</dbReference>
<name>A0A4R3HPE8_PAULE</name>
<gene>
    <name evidence="4" type="ORF">EDC30_11765</name>
</gene>
<dbReference type="InterPro" id="IPR002446">
    <property type="entry name" value="Lipocalin_bac"/>
</dbReference>
<keyword evidence="5" id="KW-1185">Reference proteome</keyword>
<dbReference type="AlphaFoldDB" id="A0A4R3HPE8"/>
<dbReference type="InterPro" id="IPR000566">
    <property type="entry name" value="Lipocln_cytosolic_FA-bd_dom"/>
</dbReference>
<dbReference type="PANTHER" id="PTHR10612:SF34">
    <property type="entry name" value="APOLIPOPROTEIN D"/>
    <property type="match status" value="1"/>
</dbReference>
<dbReference type="PANTHER" id="PTHR10612">
    <property type="entry name" value="APOLIPOPROTEIN D"/>
    <property type="match status" value="1"/>
</dbReference>
<dbReference type="GO" id="GO:0009279">
    <property type="term" value="C:cell outer membrane"/>
    <property type="evidence" value="ECO:0007669"/>
    <property type="project" value="UniProtKB-SubCell"/>
</dbReference>
<evidence type="ECO:0000313" key="4">
    <source>
        <dbReference type="EMBL" id="TCS33310.1"/>
    </source>
</evidence>
<organism evidence="4 5">
    <name type="scientific">Paucimonas lemoignei</name>
    <name type="common">Pseudomonas lemoignei</name>
    <dbReference type="NCBI Taxonomy" id="29443"/>
    <lineage>
        <taxon>Bacteria</taxon>
        <taxon>Pseudomonadati</taxon>
        <taxon>Pseudomonadota</taxon>
        <taxon>Betaproteobacteria</taxon>
        <taxon>Burkholderiales</taxon>
        <taxon>Burkholderiaceae</taxon>
        <taxon>Paucimonas</taxon>
    </lineage>
</organism>
<dbReference type="GO" id="GO:0008289">
    <property type="term" value="F:lipid binding"/>
    <property type="evidence" value="ECO:0007669"/>
    <property type="project" value="UniProtKB-UniRule"/>
</dbReference>
<dbReference type="PIRSF" id="PIRSF036893">
    <property type="entry name" value="Lipocalin_ApoD"/>
    <property type="match status" value="1"/>
</dbReference>
<accession>A0A4R3HPE8</accession>
<comment type="similarity">
    <text evidence="1 2">Belongs to the calycin superfamily. Lipocalin family.</text>
</comment>
<dbReference type="SUPFAM" id="SSF50814">
    <property type="entry name" value="Lipocalins"/>
    <property type="match status" value="1"/>
</dbReference>
<comment type="caution">
    <text evidence="4">The sequence shown here is derived from an EMBL/GenBank/DDBJ whole genome shotgun (WGS) entry which is preliminary data.</text>
</comment>
<comment type="function">
    <text evidence="2">Involved in the storage or transport of lipids necessary for membrane maintenance under stressful conditions. Displays a binding preference for lysophospholipids.</text>
</comment>
<keyword evidence="2" id="KW-0446">Lipid-binding</keyword>
<keyword evidence="2" id="KW-0472">Membrane</keyword>